<evidence type="ECO:0000259" key="8">
    <source>
        <dbReference type="PROSITE" id="PS50928"/>
    </source>
</evidence>
<dbReference type="KEGG" id="cchl:FPL14_15545"/>
<dbReference type="RefSeq" id="WP_182298387.1">
    <property type="nucleotide sequence ID" value="NZ_CP041969.1"/>
</dbReference>
<evidence type="ECO:0000256" key="3">
    <source>
        <dbReference type="ARBA" id="ARBA00022475"/>
    </source>
</evidence>
<reference evidence="9 10" key="1">
    <citation type="submission" date="2019-07" db="EMBL/GenBank/DDBJ databases">
        <authorList>
            <person name="Kim J.K."/>
            <person name="Cheong H.-M."/>
            <person name="Choi Y."/>
            <person name="Hwang K.J."/>
            <person name="Lee S."/>
            <person name="Choi C."/>
        </authorList>
    </citation>
    <scope>NUCLEOTIDE SEQUENCE [LARGE SCALE GENOMIC DNA]</scope>
    <source>
        <strain evidence="9 10">KS 22</strain>
    </source>
</reference>
<dbReference type="InterPro" id="IPR035906">
    <property type="entry name" value="MetI-like_sf"/>
</dbReference>
<evidence type="ECO:0000313" key="10">
    <source>
        <dbReference type="Proteomes" id="UP000515679"/>
    </source>
</evidence>
<feature type="transmembrane region" description="Helical" evidence="7">
    <location>
        <begin position="77"/>
        <end position="98"/>
    </location>
</feature>
<keyword evidence="10" id="KW-1185">Reference proteome</keyword>
<dbReference type="SUPFAM" id="SSF161098">
    <property type="entry name" value="MetI-like"/>
    <property type="match status" value="1"/>
</dbReference>
<keyword evidence="4 7" id="KW-0812">Transmembrane</keyword>
<feature type="transmembrane region" description="Helical" evidence="7">
    <location>
        <begin position="110"/>
        <end position="130"/>
    </location>
</feature>
<dbReference type="Gene3D" id="1.10.3720.10">
    <property type="entry name" value="MetI-like"/>
    <property type="match status" value="1"/>
</dbReference>
<feature type="transmembrane region" description="Helical" evidence="7">
    <location>
        <begin position="214"/>
        <end position="232"/>
    </location>
</feature>
<evidence type="ECO:0000256" key="1">
    <source>
        <dbReference type="ARBA" id="ARBA00004651"/>
    </source>
</evidence>
<dbReference type="CDD" id="cd06261">
    <property type="entry name" value="TM_PBP2"/>
    <property type="match status" value="1"/>
</dbReference>
<keyword evidence="3" id="KW-1003">Cell membrane</keyword>
<dbReference type="InterPro" id="IPR000515">
    <property type="entry name" value="MetI-like"/>
</dbReference>
<evidence type="ECO:0000256" key="6">
    <source>
        <dbReference type="ARBA" id="ARBA00023136"/>
    </source>
</evidence>
<organism evidence="9 10">
    <name type="scientific">Cohnella cholangitidis</name>
    <dbReference type="NCBI Taxonomy" id="2598458"/>
    <lineage>
        <taxon>Bacteria</taxon>
        <taxon>Bacillati</taxon>
        <taxon>Bacillota</taxon>
        <taxon>Bacilli</taxon>
        <taxon>Bacillales</taxon>
        <taxon>Paenibacillaceae</taxon>
        <taxon>Cohnella</taxon>
    </lineage>
</organism>
<evidence type="ECO:0000256" key="7">
    <source>
        <dbReference type="RuleBase" id="RU363032"/>
    </source>
</evidence>
<sequence>MMTRKFFKAHAFGYMLLAPAVLYLIAFQFYPLFETVRLSMFDYSLISNRAMSFIGLDNYVYLLTEDDKFWKIMWNSLVWVIGSTVFQFAVAIPAALILNSKLRSRGLWRGLMMVPWVSPVVIIGIVWKWIYDGHNGLANHYLTTWHIIQDNIVWLGDEFWVWPALLLTSVWKGFPYIALMLLSGLTGISKEMMEAAEVDGATSWQRLTRIVLPLLKPIMYVTGMVSIVSSWTKFEMIWALTNGGPGFETSILPTYVYTNAFVYYDLGRGSAIAALSMVFVLVLVGIYAKLFGKEND</sequence>
<proteinExistence type="inferred from homology"/>
<dbReference type="SUPFAM" id="SSF160964">
    <property type="entry name" value="MalF N-terminal region-like"/>
    <property type="match status" value="1"/>
</dbReference>
<evidence type="ECO:0000256" key="2">
    <source>
        <dbReference type="ARBA" id="ARBA00022448"/>
    </source>
</evidence>
<feature type="domain" description="ABC transmembrane type-1" evidence="8">
    <location>
        <begin position="73"/>
        <end position="287"/>
    </location>
</feature>
<keyword evidence="6 7" id="KW-0472">Membrane</keyword>
<name>A0A7G5BZS1_9BACL</name>
<dbReference type="PROSITE" id="PS50928">
    <property type="entry name" value="ABC_TM1"/>
    <property type="match status" value="1"/>
</dbReference>
<dbReference type="PANTHER" id="PTHR43227:SF7">
    <property type="entry name" value="ARABINOOLIGOSACCHARIDES TRANSPORT SYSTEM PERMEASE PROTEIN ARAP"/>
    <property type="match status" value="1"/>
</dbReference>
<dbReference type="EMBL" id="CP041969">
    <property type="protein sequence ID" value="QMV42455.1"/>
    <property type="molecule type" value="Genomic_DNA"/>
</dbReference>
<accession>A0A7G5BZS1</accession>
<dbReference type="Pfam" id="PF00528">
    <property type="entry name" value="BPD_transp_1"/>
    <property type="match status" value="1"/>
</dbReference>
<feature type="transmembrane region" description="Helical" evidence="7">
    <location>
        <begin position="271"/>
        <end position="291"/>
    </location>
</feature>
<feature type="transmembrane region" description="Helical" evidence="7">
    <location>
        <begin position="12"/>
        <end position="33"/>
    </location>
</feature>
<protein>
    <submittedName>
        <fullName evidence="9">Sugar ABC transporter permease</fullName>
    </submittedName>
</protein>
<dbReference type="GO" id="GO:0055085">
    <property type="term" value="P:transmembrane transport"/>
    <property type="evidence" value="ECO:0007669"/>
    <property type="project" value="InterPro"/>
</dbReference>
<evidence type="ECO:0000256" key="5">
    <source>
        <dbReference type="ARBA" id="ARBA00022989"/>
    </source>
</evidence>
<dbReference type="AlphaFoldDB" id="A0A7G5BZS1"/>
<keyword evidence="2 7" id="KW-0813">Transport</keyword>
<keyword evidence="5 7" id="KW-1133">Transmembrane helix</keyword>
<dbReference type="PANTHER" id="PTHR43227">
    <property type="entry name" value="BLL4140 PROTEIN"/>
    <property type="match status" value="1"/>
</dbReference>
<gene>
    <name evidence="9" type="ORF">FPL14_15545</name>
</gene>
<comment type="similarity">
    <text evidence="7">Belongs to the binding-protein-dependent transport system permease family.</text>
</comment>
<evidence type="ECO:0000313" key="9">
    <source>
        <dbReference type="EMBL" id="QMV42455.1"/>
    </source>
</evidence>
<dbReference type="InterPro" id="IPR050809">
    <property type="entry name" value="UgpAE/MalFG_permease"/>
</dbReference>
<evidence type="ECO:0000256" key="4">
    <source>
        <dbReference type="ARBA" id="ARBA00022692"/>
    </source>
</evidence>
<feature type="transmembrane region" description="Helical" evidence="7">
    <location>
        <begin position="160"/>
        <end position="182"/>
    </location>
</feature>
<comment type="subcellular location">
    <subcellularLocation>
        <location evidence="1 7">Cell membrane</location>
        <topology evidence="1 7">Multi-pass membrane protein</topology>
    </subcellularLocation>
</comment>
<dbReference type="GO" id="GO:0005886">
    <property type="term" value="C:plasma membrane"/>
    <property type="evidence" value="ECO:0007669"/>
    <property type="project" value="UniProtKB-SubCell"/>
</dbReference>
<dbReference type="Proteomes" id="UP000515679">
    <property type="component" value="Chromosome"/>
</dbReference>